<dbReference type="VEuPathDB" id="VectorBase:GAUT025789"/>
<evidence type="ECO:0000313" key="3">
    <source>
        <dbReference type="Proteomes" id="UP000078200"/>
    </source>
</evidence>
<name>A0A1A9V4N3_GLOAU</name>
<accession>A0A1A9V4N3</accession>
<keyword evidence="1" id="KW-0472">Membrane</keyword>
<dbReference type="EnsemblMetazoa" id="GAUT025789-RA">
    <property type="protein sequence ID" value="GAUT025789-PA"/>
    <property type="gene ID" value="GAUT025789"/>
</dbReference>
<evidence type="ECO:0000313" key="2">
    <source>
        <dbReference type="EnsemblMetazoa" id="GAUT025789-PA"/>
    </source>
</evidence>
<keyword evidence="1" id="KW-0812">Transmembrane</keyword>
<keyword evidence="3" id="KW-1185">Reference proteome</keyword>
<sequence>MCSEGVVSREGGSIVSMGFDICVGVDNVVDGDFDWYVGVELWDFVLFEAWSCVEKTCVYDINFLEFCFNRIFSIRLLFGITLFALAFVLFLLKPGVFLVAGPYEINCKEYVDLKFCSSRLLSIIAGCDTYQPMDVANFFEMLKSLQYPINL</sequence>
<feature type="transmembrane region" description="Helical" evidence="1">
    <location>
        <begin position="72"/>
        <end position="92"/>
    </location>
</feature>
<evidence type="ECO:0000256" key="1">
    <source>
        <dbReference type="SAM" id="Phobius"/>
    </source>
</evidence>
<keyword evidence="1" id="KW-1133">Transmembrane helix</keyword>
<protein>
    <submittedName>
        <fullName evidence="2">Uncharacterized protein</fullName>
    </submittedName>
</protein>
<proteinExistence type="predicted"/>
<reference evidence="2" key="1">
    <citation type="submission" date="2020-05" db="UniProtKB">
        <authorList>
            <consortium name="EnsemblMetazoa"/>
        </authorList>
    </citation>
    <scope>IDENTIFICATION</scope>
    <source>
        <strain evidence="2">TTRI</strain>
    </source>
</reference>
<dbReference type="Proteomes" id="UP000078200">
    <property type="component" value="Unassembled WGS sequence"/>
</dbReference>
<organism evidence="2 3">
    <name type="scientific">Glossina austeni</name>
    <name type="common">Savannah tsetse fly</name>
    <dbReference type="NCBI Taxonomy" id="7395"/>
    <lineage>
        <taxon>Eukaryota</taxon>
        <taxon>Metazoa</taxon>
        <taxon>Ecdysozoa</taxon>
        <taxon>Arthropoda</taxon>
        <taxon>Hexapoda</taxon>
        <taxon>Insecta</taxon>
        <taxon>Pterygota</taxon>
        <taxon>Neoptera</taxon>
        <taxon>Endopterygota</taxon>
        <taxon>Diptera</taxon>
        <taxon>Brachycera</taxon>
        <taxon>Muscomorpha</taxon>
        <taxon>Hippoboscoidea</taxon>
        <taxon>Glossinidae</taxon>
        <taxon>Glossina</taxon>
    </lineage>
</organism>
<dbReference type="AlphaFoldDB" id="A0A1A9V4N3"/>